<comment type="caution">
    <text evidence="3">The sequence shown here is derived from an EMBL/GenBank/DDBJ whole genome shotgun (WGS) entry which is preliminary data.</text>
</comment>
<accession>A0A2S6EUA9</accession>
<dbReference type="SUPFAM" id="SSF51735">
    <property type="entry name" value="NAD(P)-binding Rossmann-fold domains"/>
    <property type="match status" value="1"/>
</dbReference>
<dbReference type="PANTHER" id="PTHR43639:SF1">
    <property type="entry name" value="SHORT-CHAIN DEHYDROGENASE_REDUCTASE FAMILY PROTEIN"/>
    <property type="match status" value="1"/>
</dbReference>
<dbReference type="AlphaFoldDB" id="A0A2S6EUA9"/>
<keyword evidence="2" id="KW-0560">Oxidoreductase</keyword>
<dbReference type="PANTHER" id="PTHR43639">
    <property type="entry name" value="OXIDOREDUCTASE, SHORT-CHAIN DEHYDROGENASE/REDUCTASE FAMILY (AFU_ORTHOLOGUE AFUA_5G02870)"/>
    <property type="match status" value="1"/>
</dbReference>
<name>A0A2S6EUA9_LEGPN</name>
<evidence type="ECO:0000313" key="4">
    <source>
        <dbReference type="Proteomes" id="UP000239239"/>
    </source>
</evidence>
<comment type="similarity">
    <text evidence="1">Belongs to the short-chain dehydrogenases/reductases (SDR) family.</text>
</comment>
<dbReference type="EMBL" id="PQWY01000021">
    <property type="protein sequence ID" value="PPK28779.1"/>
    <property type="molecule type" value="Genomic_DNA"/>
</dbReference>
<dbReference type="InterPro" id="IPR036291">
    <property type="entry name" value="NAD(P)-bd_dom_sf"/>
</dbReference>
<evidence type="ECO:0000313" key="3">
    <source>
        <dbReference type="EMBL" id="PPK28779.1"/>
    </source>
</evidence>
<dbReference type="Gene3D" id="3.40.50.720">
    <property type="entry name" value="NAD(P)-binding Rossmann-like Domain"/>
    <property type="match status" value="1"/>
</dbReference>
<reference evidence="3 4" key="1">
    <citation type="submission" date="2018-02" db="EMBL/GenBank/DDBJ databases">
        <title>Draft genome sequences of four Legionella pneumophila clinical strains isolated in Ontario.</title>
        <authorList>
            <person name="Fortuna A."/>
            <person name="Ramnarine R."/>
            <person name="Li A."/>
            <person name="Frantz C."/>
            <person name="Mallo G."/>
        </authorList>
    </citation>
    <scope>NUCLEOTIDE SEQUENCE [LARGE SCALE GENOMIC DNA]</scope>
    <source>
        <strain evidence="3 4">LG61</strain>
    </source>
</reference>
<evidence type="ECO:0000256" key="2">
    <source>
        <dbReference type="ARBA" id="ARBA00023002"/>
    </source>
</evidence>
<dbReference type="InterPro" id="IPR002347">
    <property type="entry name" value="SDR_fam"/>
</dbReference>
<organism evidence="3 4">
    <name type="scientific">Legionella pneumophila</name>
    <dbReference type="NCBI Taxonomy" id="446"/>
    <lineage>
        <taxon>Bacteria</taxon>
        <taxon>Pseudomonadati</taxon>
        <taxon>Pseudomonadota</taxon>
        <taxon>Gammaproteobacteria</taxon>
        <taxon>Legionellales</taxon>
        <taxon>Legionellaceae</taxon>
        <taxon>Legionella</taxon>
    </lineage>
</organism>
<dbReference type="PRINTS" id="PR00081">
    <property type="entry name" value="GDHRDH"/>
</dbReference>
<dbReference type="Pfam" id="PF13561">
    <property type="entry name" value="adh_short_C2"/>
    <property type="match status" value="1"/>
</dbReference>
<dbReference type="PRINTS" id="PR00080">
    <property type="entry name" value="SDRFAMILY"/>
</dbReference>
<protein>
    <submittedName>
        <fullName evidence="3">KR domain-containing protein</fullName>
    </submittedName>
</protein>
<dbReference type="NCBIfam" id="NF006598">
    <property type="entry name" value="PRK09135.1"/>
    <property type="match status" value="1"/>
</dbReference>
<dbReference type="OrthoDB" id="9793499at2"/>
<evidence type="ECO:0000256" key="1">
    <source>
        <dbReference type="ARBA" id="ARBA00006484"/>
    </source>
</evidence>
<proteinExistence type="inferred from homology"/>
<dbReference type="FunFam" id="3.40.50.720:FF:000084">
    <property type="entry name" value="Short-chain dehydrogenase reductase"/>
    <property type="match status" value="1"/>
</dbReference>
<dbReference type="Proteomes" id="UP000239239">
    <property type="component" value="Unassembled WGS sequence"/>
</dbReference>
<gene>
    <name evidence="3" type="ORF">C3928_15160</name>
</gene>
<dbReference type="GO" id="GO:0016491">
    <property type="term" value="F:oxidoreductase activity"/>
    <property type="evidence" value="ECO:0007669"/>
    <property type="project" value="UniProtKB-KW"/>
</dbReference>
<sequence length="259" mass="28319">MLPYGERTLNQTNMQEAKVALVTGGAKRIGAAIVKKLHLSGYQVAIHCRSALHEADILAKDLNRLRTNSAIVMQKELTEPDAAEEIISKVKHWAGRLDLLVNNASVFKRTDCHLLNEADWQYLFAVNVQAPFLLSMAACPLLAPCKGSIINITDIHADKPLKGYSVYCQTKAALEMQTRSLARELAPEIRVNAIAPGAIAWPENDNSLTAEAQQKIIEKTPLKRHGSPDFIAQAVLSLAENTFITGQTLKVDGGRSLTS</sequence>